<dbReference type="Pfam" id="PF19329">
    <property type="entry name" value="KCTD11_21_C"/>
    <property type="match status" value="1"/>
</dbReference>
<evidence type="ECO:0000313" key="5">
    <source>
        <dbReference type="EMBL" id="RXM92722.1"/>
    </source>
</evidence>
<dbReference type="InterPro" id="IPR003131">
    <property type="entry name" value="T1-type_BTB"/>
</dbReference>
<protein>
    <submittedName>
        <fullName evidence="5">BTB/POZ domain-containing protein KCTD21</fullName>
    </submittedName>
</protein>
<dbReference type="GO" id="GO:0051260">
    <property type="term" value="P:protein homooligomerization"/>
    <property type="evidence" value="ECO:0007669"/>
    <property type="project" value="InterPro"/>
</dbReference>
<dbReference type="Proteomes" id="UP000289886">
    <property type="component" value="Unassembled WGS sequence"/>
</dbReference>
<reference evidence="5 6" key="1">
    <citation type="submission" date="2019-01" db="EMBL/GenBank/DDBJ databases">
        <title>Draft Genome and Complete Hox-Cluster Characterization of the Sterlet Sturgeon (Acipenser ruthenus).</title>
        <authorList>
            <person name="Wei Q."/>
        </authorList>
    </citation>
    <scope>NUCLEOTIDE SEQUENCE [LARGE SCALE GENOMIC DNA]</scope>
    <source>
        <strain evidence="5">WHYD16114868_AA</strain>
        <tissue evidence="5">Blood</tissue>
    </source>
</reference>
<evidence type="ECO:0000256" key="2">
    <source>
        <dbReference type="ARBA" id="ARBA00022604"/>
    </source>
</evidence>
<evidence type="ECO:0000256" key="1">
    <source>
        <dbReference type="ARBA" id="ARBA00004906"/>
    </source>
</evidence>
<dbReference type="SUPFAM" id="SSF54695">
    <property type="entry name" value="POZ domain"/>
    <property type="match status" value="1"/>
</dbReference>
<accession>A0A444UX55</accession>
<dbReference type="EMBL" id="SCEB01005760">
    <property type="protein sequence ID" value="RXM92722.1"/>
    <property type="molecule type" value="Genomic_DNA"/>
</dbReference>
<feature type="domain" description="BTB" evidence="4">
    <location>
        <begin position="14"/>
        <end position="115"/>
    </location>
</feature>
<evidence type="ECO:0000313" key="6">
    <source>
        <dbReference type="Proteomes" id="UP000289886"/>
    </source>
</evidence>
<organism evidence="5 6">
    <name type="scientific">Acipenser ruthenus</name>
    <name type="common">Sterlet sturgeon</name>
    <dbReference type="NCBI Taxonomy" id="7906"/>
    <lineage>
        <taxon>Eukaryota</taxon>
        <taxon>Metazoa</taxon>
        <taxon>Chordata</taxon>
        <taxon>Craniata</taxon>
        <taxon>Vertebrata</taxon>
        <taxon>Euteleostomi</taxon>
        <taxon>Actinopterygii</taxon>
        <taxon>Chondrostei</taxon>
        <taxon>Acipenseriformes</taxon>
        <taxon>Acipenseridae</taxon>
        <taxon>Acipenser</taxon>
    </lineage>
</organism>
<dbReference type="Pfam" id="PF02214">
    <property type="entry name" value="BTB_2"/>
    <property type="match status" value="1"/>
</dbReference>
<comment type="caution">
    <text evidence="5">The sequence shown here is derived from an EMBL/GenBank/DDBJ whole genome shotgun (WGS) entry which is preliminary data.</text>
</comment>
<dbReference type="PANTHER" id="PTHR14499:SF7">
    <property type="entry name" value="BTB_POZ DOMAIN-CONTAINING PROTEIN KCTD11"/>
    <property type="match status" value="1"/>
</dbReference>
<dbReference type="InterPro" id="IPR045763">
    <property type="entry name" value="KCTD11/21_C"/>
</dbReference>
<proteinExistence type="predicted"/>
<keyword evidence="6" id="KW-1185">Reference proteome</keyword>
<dbReference type="SMART" id="SM00225">
    <property type="entry name" value="BTB"/>
    <property type="match status" value="1"/>
</dbReference>
<dbReference type="InterPro" id="IPR000210">
    <property type="entry name" value="BTB/POZ_dom"/>
</dbReference>
<dbReference type="GO" id="GO:0016567">
    <property type="term" value="P:protein ubiquitination"/>
    <property type="evidence" value="ECO:0007669"/>
    <property type="project" value="UniProtKB-UniPathway"/>
</dbReference>
<keyword evidence="3" id="KW-0833">Ubl conjugation pathway</keyword>
<keyword evidence="2" id="KW-0341">Growth regulation</keyword>
<dbReference type="PANTHER" id="PTHR14499">
    <property type="entry name" value="POTASSIUM CHANNEL TETRAMERIZATION DOMAIN-CONTAINING"/>
    <property type="match status" value="1"/>
</dbReference>
<dbReference type="UniPathway" id="UPA00143"/>
<gene>
    <name evidence="5" type="ORF">EOD39_19835</name>
</gene>
<comment type="pathway">
    <text evidence="1">Protein modification; protein ubiquitination.</text>
</comment>
<dbReference type="Gene3D" id="3.30.710.10">
    <property type="entry name" value="Potassium Channel Kv1.1, Chain A"/>
    <property type="match status" value="1"/>
</dbReference>
<evidence type="ECO:0000259" key="4">
    <source>
        <dbReference type="SMART" id="SM00225"/>
    </source>
</evidence>
<dbReference type="InterPro" id="IPR011333">
    <property type="entry name" value="SKP1/BTB/POZ_sf"/>
</dbReference>
<sequence length="275" mass="31195">MLNSNNPDKTEFQDPVSINVGGQVYTTTLSTLTRFQDSMLGAMFRGKLPLLKDRKGNFFIDRDGKVFRHILNYLRSSSLDLPRDFSEMQLLKREADFYQIRPLLEELAQHESGFLQAAGRSAVLTADVSCQARTLHFNLKRGPENFELFSCTVQIYTANVFCTSRAAVELLCRSFSYQTPEGAVPPQAEEGQPNCLRLQWTPRPAEMPVELFNKQGYRRLTVAPVPSTESTVVQDARSFVERMLQLALAEGFRVDSVFPDSSDILNCVSLRFVRY</sequence>
<evidence type="ECO:0000256" key="3">
    <source>
        <dbReference type="ARBA" id="ARBA00022786"/>
    </source>
</evidence>
<name>A0A444UX55_ACIRT</name>
<dbReference type="AlphaFoldDB" id="A0A444UX55"/>